<evidence type="ECO:0000313" key="2">
    <source>
        <dbReference type="Proteomes" id="UP000247702"/>
    </source>
</evidence>
<organism evidence="1 2">
    <name type="scientific">Rhizophagus clarus</name>
    <dbReference type="NCBI Taxonomy" id="94130"/>
    <lineage>
        <taxon>Eukaryota</taxon>
        <taxon>Fungi</taxon>
        <taxon>Fungi incertae sedis</taxon>
        <taxon>Mucoromycota</taxon>
        <taxon>Glomeromycotina</taxon>
        <taxon>Glomeromycetes</taxon>
        <taxon>Glomerales</taxon>
        <taxon>Glomeraceae</taxon>
        <taxon>Rhizophagus</taxon>
    </lineage>
</organism>
<proteinExistence type="predicted"/>
<reference evidence="1 2" key="1">
    <citation type="submission" date="2017-11" db="EMBL/GenBank/DDBJ databases">
        <title>The genome of Rhizophagus clarus HR1 reveals common genetic basis of auxotrophy among arbuscular mycorrhizal fungi.</title>
        <authorList>
            <person name="Kobayashi Y."/>
        </authorList>
    </citation>
    <scope>NUCLEOTIDE SEQUENCE [LARGE SCALE GENOMIC DNA]</scope>
    <source>
        <strain evidence="1 2">HR1</strain>
    </source>
</reference>
<gene>
    <name evidence="1" type="ORF">RclHR1_25360001</name>
</gene>
<sequence length="491" mass="57790">MLNPNKDVLSLITENLEDDKISLHSCLLVNRSWCEVAVPILWKIPGRIILSSKKAEDRLFNVIVLHLSKESRVILKEQGVTFAETYQQPLFNYINFWRHLNLRLLEEMLSRNLGNSSSLTVSMIKLDLLSLFINKNTKFISLYIPENSNWEINNISWAEQYFSDLKNLCCDDIMNQNILKELTTISESIKKLICDISKNSKNISGIVRLIEAQKNLNEINIFCNDGEIVKIIEELLIKKAITIQYLRLSWEPAAKFFSYFPNLKILEMDTPFFFWRPINYANSNQEKSLPTLKILKGNLSSCMILIRLIKSANVHLTTISIRYCSTFYGDNEVRELIQTIYQNCPNLRYIKVPFKRSNLIDFEKLLVNSKYLDGLVIDTVKLDINCRDLFKILLRSSSLNLFKIKFTFDRIKFKLLKSFLVNWKGRQPMLLQINFVNFIDTPQESNKKRLMSLIEEYKKKGIVKKFDLNQHEIFEEFEWVHDESQLHYWTF</sequence>
<evidence type="ECO:0000313" key="1">
    <source>
        <dbReference type="EMBL" id="GBB95441.1"/>
    </source>
</evidence>
<evidence type="ECO:0008006" key="3">
    <source>
        <dbReference type="Google" id="ProtNLM"/>
    </source>
</evidence>
<dbReference type="Proteomes" id="UP000247702">
    <property type="component" value="Unassembled WGS sequence"/>
</dbReference>
<comment type="caution">
    <text evidence="1">The sequence shown here is derived from an EMBL/GenBank/DDBJ whole genome shotgun (WGS) entry which is preliminary data.</text>
</comment>
<protein>
    <recommendedName>
        <fullName evidence="3">F-box domain-containing protein</fullName>
    </recommendedName>
</protein>
<keyword evidence="2" id="KW-1185">Reference proteome</keyword>
<accession>A0A2Z6REU1</accession>
<name>A0A2Z6REU1_9GLOM</name>
<dbReference type="EMBL" id="BEXD01001709">
    <property type="protein sequence ID" value="GBB95441.1"/>
    <property type="molecule type" value="Genomic_DNA"/>
</dbReference>
<dbReference type="AlphaFoldDB" id="A0A2Z6REU1"/>